<keyword evidence="2" id="KW-0479">Metal-binding</keyword>
<dbReference type="Gene3D" id="3.40.50.10310">
    <property type="entry name" value="Creatininase"/>
    <property type="match status" value="1"/>
</dbReference>
<dbReference type="Pfam" id="PF02633">
    <property type="entry name" value="Creatininase"/>
    <property type="match status" value="1"/>
</dbReference>
<organism evidence="5">
    <name type="scientific">bioreactor metagenome</name>
    <dbReference type="NCBI Taxonomy" id="1076179"/>
    <lineage>
        <taxon>unclassified sequences</taxon>
        <taxon>metagenomes</taxon>
        <taxon>ecological metagenomes</taxon>
    </lineage>
</organism>
<dbReference type="GO" id="GO:0046872">
    <property type="term" value="F:metal ion binding"/>
    <property type="evidence" value="ECO:0007669"/>
    <property type="project" value="UniProtKB-KW"/>
</dbReference>
<dbReference type="EMBL" id="VSSQ01003772">
    <property type="protein sequence ID" value="MPM22272.1"/>
    <property type="molecule type" value="Genomic_DNA"/>
</dbReference>
<protein>
    <submittedName>
        <fullName evidence="5">Creatinine amidohydrolase</fullName>
        <ecNumber evidence="5">3.5.2.10</ecNumber>
    </submittedName>
</protein>
<accession>A0A644Y173</accession>
<keyword evidence="4" id="KW-0862">Zinc</keyword>
<sequence>MNSIDLRSANWKDVKEASYDAVVLPWGAFEPHNYHLPYLTDCYLSHHIALESALLAYEKSGVLCAVLPPVYFGSQNPGQWDLPLCIHTNSETQKAILCDIVDSLHGQGLKKLVIVNGHGGNTFKTYIRDLAKKYPDFTVIAVDWWSIVPTGAYFEEKIDEHGGEQETSVLLHYRPDLVKMEQAGNGKTSPLPMESINQKVGWLPRPWQQVSEDTGIGNPAKSTAEKGKRYAEAVVGKIAGLLVELKAW</sequence>
<evidence type="ECO:0000256" key="1">
    <source>
        <dbReference type="ARBA" id="ARBA00001947"/>
    </source>
</evidence>
<dbReference type="InterPro" id="IPR024087">
    <property type="entry name" value="Creatininase-like_sf"/>
</dbReference>
<dbReference type="GO" id="GO:0009231">
    <property type="term" value="P:riboflavin biosynthetic process"/>
    <property type="evidence" value="ECO:0007669"/>
    <property type="project" value="TreeGrafter"/>
</dbReference>
<proteinExistence type="predicted"/>
<comment type="caution">
    <text evidence="5">The sequence shown here is derived from an EMBL/GenBank/DDBJ whole genome shotgun (WGS) entry which is preliminary data.</text>
</comment>
<gene>
    <name evidence="5" type="primary">crnA_10</name>
    <name evidence="5" type="ORF">SDC9_68723</name>
</gene>
<evidence type="ECO:0000256" key="4">
    <source>
        <dbReference type="ARBA" id="ARBA00022833"/>
    </source>
</evidence>
<comment type="cofactor">
    <cofactor evidence="1">
        <name>Zn(2+)</name>
        <dbReference type="ChEBI" id="CHEBI:29105"/>
    </cofactor>
</comment>
<evidence type="ECO:0000313" key="5">
    <source>
        <dbReference type="EMBL" id="MPM22272.1"/>
    </source>
</evidence>
<evidence type="ECO:0000256" key="2">
    <source>
        <dbReference type="ARBA" id="ARBA00022723"/>
    </source>
</evidence>
<dbReference type="PANTHER" id="PTHR35005:SF1">
    <property type="entry name" value="2-AMINO-5-FORMYLAMINO-6-RIBOSYLAMINOPYRIMIDIN-4(3H)-ONE 5'-MONOPHOSPHATE DEFORMYLASE"/>
    <property type="match status" value="1"/>
</dbReference>
<name>A0A644Y173_9ZZZZ</name>
<reference evidence="5" key="1">
    <citation type="submission" date="2019-08" db="EMBL/GenBank/DDBJ databases">
        <authorList>
            <person name="Kucharzyk K."/>
            <person name="Murdoch R.W."/>
            <person name="Higgins S."/>
            <person name="Loffler F."/>
        </authorList>
    </citation>
    <scope>NUCLEOTIDE SEQUENCE</scope>
</reference>
<evidence type="ECO:0000256" key="3">
    <source>
        <dbReference type="ARBA" id="ARBA00022801"/>
    </source>
</evidence>
<dbReference type="PANTHER" id="PTHR35005">
    <property type="entry name" value="3-DEHYDRO-SCYLLO-INOSOSE HYDROLASE"/>
    <property type="match status" value="1"/>
</dbReference>
<dbReference type="EC" id="3.5.2.10" evidence="5"/>
<dbReference type="InterPro" id="IPR003785">
    <property type="entry name" value="Creatininase/forma_Hydrolase"/>
</dbReference>
<keyword evidence="3 5" id="KW-0378">Hydrolase</keyword>
<dbReference type="SUPFAM" id="SSF102215">
    <property type="entry name" value="Creatininase"/>
    <property type="match status" value="1"/>
</dbReference>
<dbReference type="GO" id="GO:0047789">
    <property type="term" value="F:creatininase activity"/>
    <property type="evidence" value="ECO:0007669"/>
    <property type="project" value="UniProtKB-EC"/>
</dbReference>
<dbReference type="GO" id="GO:0016811">
    <property type="term" value="F:hydrolase activity, acting on carbon-nitrogen (but not peptide) bonds, in linear amides"/>
    <property type="evidence" value="ECO:0007669"/>
    <property type="project" value="TreeGrafter"/>
</dbReference>
<dbReference type="AlphaFoldDB" id="A0A644Y173"/>